<evidence type="ECO:0000313" key="3">
    <source>
        <dbReference type="Proteomes" id="UP000182235"/>
    </source>
</evidence>
<protein>
    <submittedName>
        <fullName evidence="2">Uncharacterized protein</fullName>
    </submittedName>
</protein>
<dbReference type="OrthoDB" id="4227485at2759"/>
<proteinExistence type="predicted"/>
<dbReference type="EMBL" id="LGRN01000617">
    <property type="protein sequence ID" value="OJD11087.1"/>
    <property type="molecule type" value="Genomic_DNA"/>
</dbReference>
<feature type="region of interest" description="Disordered" evidence="1">
    <location>
        <begin position="124"/>
        <end position="161"/>
    </location>
</feature>
<dbReference type="STRING" id="1447872.A0A1J9Q4A1"/>
<dbReference type="VEuPathDB" id="FungiDB:AJ78_08072"/>
<dbReference type="Proteomes" id="UP000182235">
    <property type="component" value="Unassembled WGS sequence"/>
</dbReference>
<sequence>MYSPPDEQQVNPDIVLPEYQDPQVYIEENSPPDLVDPERVNRFSVQRPAESDTDVADLIEQIDAELEEPIQADGRIEDEDHQEHQQQQSDQNLSSCDRIAHDLEERERLDAEWEKERLEQELNITQPAETPQPQPEVSQEIPPPGGNNSNQEQPVTEPDVESTAVALRADGDVLNDSSGSTSLPRVQPTVSVENASDQMVTIRFWSWDHGNLGGPGRWTLADSLTVDCRDPSHVGRVALKYRRKHWALYDEKLQCLSPAQCFRAAMTDKHNRIFIISKKQEERLASQGRIDSDK</sequence>
<feature type="region of interest" description="Disordered" evidence="1">
    <location>
        <begin position="64"/>
        <end position="108"/>
    </location>
</feature>
<dbReference type="AlphaFoldDB" id="A0A1J9Q4A1"/>
<gene>
    <name evidence="2" type="ORF">AJ78_08072</name>
</gene>
<evidence type="ECO:0000313" key="2">
    <source>
        <dbReference type="EMBL" id="OJD11087.1"/>
    </source>
</evidence>
<accession>A0A1J9Q4A1</accession>
<feature type="compositionally biased region" description="Acidic residues" evidence="1">
    <location>
        <begin position="64"/>
        <end position="80"/>
    </location>
</feature>
<comment type="caution">
    <text evidence="2">The sequence shown here is derived from an EMBL/GenBank/DDBJ whole genome shotgun (WGS) entry which is preliminary data.</text>
</comment>
<feature type="compositionally biased region" description="Basic and acidic residues" evidence="1">
    <location>
        <begin position="98"/>
        <end position="108"/>
    </location>
</feature>
<reference evidence="2 3" key="1">
    <citation type="submission" date="2015-07" db="EMBL/GenBank/DDBJ databases">
        <title>Emmonsia species relationships and genome sequence.</title>
        <authorList>
            <consortium name="The Broad Institute Genomics Platform"/>
            <person name="Cuomo C.A."/>
            <person name="Munoz J.F."/>
            <person name="Imamovic A."/>
            <person name="Priest M.E."/>
            <person name="Young S."/>
            <person name="Clay O.K."/>
            <person name="McEwen J.G."/>
        </authorList>
    </citation>
    <scope>NUCLEOTIDE SEQUENCE [LARGE SCALE GENOMIC DNA]</scope>
    <source>
        <strain evidence="2 3">UAMH 9510</strain>
    </source>
</reference>
<evidence type="ECO:0000256" key="1">
    <source>
        <dbReference type="SAM" id="MobiDB-lite"/>
    </source>
</evidence>
<organism evidence="2 3">
    <name type="scientific">Emergomyces pasteurianus Ep9510</name>
    <dbReference type="NCBI Taxonomy" id="1447872"/>
    <lineage>
        <taxon>Eukaryota</taxon>
        <taxon>Fungi</taxon>
        <taxon>Dikarya</taxon>
        <taxon>Ascomycota</taxon>
        <taxon>Pezizomycotina</taxon>
        <taxon>Eurotiomycetes</taxon>
        <taxon>Eurotiomycetidae</taxon>
        <taxon>Onygenales</taxon>
        <taxon>Ajellomycetaceae</taxon>
        <taxon>Emergomyces</taxon>
    </lineage>
</organism>
<keyword evidence="3" id="KW-1185">Reference proteome</keyword>
<name>A0A1J9Q4A1_9EURO</name>